<evidence type="ECO:0000256" key="3">
    <source>
        <dbReference type="ARBA" id="ARBA00023136"/>
    </source>
</evidence>
<dbReference type="InterPro" id="IPR011701">
    <property type="entry name" value="MFS"/>
</dbReference>
<name>A0A1H4LGT2_9BACT</name>
<dbReference type="Pfam" id="PF07690">
    <property type="entry name" value="MFS_1"/>
    <property type="match status" value="1"/>
</dbReference>
<dbReference type="GO" id="GO:0022857">
    <property type="term" value="F:transmembrane transporter activity"/>
    <property type="evidence" value="ECO:0007669"/>
    <property type="project" value="InterPro"/>
</dbReference>
<gene>
    <name evidence="6" type="ORF">SAMN05443244_1589</name>
</gene>
<dbReference type="InterPro" id="IPR036259">
    <property type="entry name" value="MFS_trans_sf"/>
</dbReference>
<evidence type="ECO:0000256" key="1">
    <source>
        <dbReference type="ARBA" id="ARBA00022692"/>
    </source>
</evidence>
<organism evidence="6 7">
    <name type="scientific">Terriglobus roseus</name>
    <dbReference type="NCBI Taxonomy" id="392734"/>
    <lineage>
        <taxon>Bacteria</taxon>
        <taxon>Pseudomonadati</taxon>
        <taxon>Acidobacteriota</taxon>
        <taxon>Terriglobia</taxon>
        <taxon>Terriglobales</taxon>
        <taxon>Acidobacteriaceae</taxon>
        <taxon>Terriglobus</taxon>
    </lineage>
</organism>
<keyword evidence="2 4" id="KW-1133">Transmembrane helix</keyword>
<keyword evidence="1 4" id="KW-0812">Transmembrane</keyword>
<dbReference type="EMBL" id="FNSD01000001">
    <property type="protein sequence ID" value="SEB69778.1"/>
    <property type="molecule type" value="Genomic_DNA"/>
</dbReference>
<feature type="transmembrane region" description="Helical" evidence="4">
    <location>
        <begin position="155"/>
        <end position="174"/>
    </location>
</feature>
<dbReference type="Gene3D" id="1.20.1250.20">
    <property type="entry name" value="MFS general substrate transporter like domains"/>
    <property type="match status" value="2"/>
</dbReference>
<feature type="transmembrane region" description="Helical" evidence="4">
    <location>
        <begin position="63"/>
        <end position="82"/>
    </location>
</feature>
<dbReference type="PANTHER" id="PTHR23539">
    <property type="entry name" value="MFS TRANSPORTER"/>
    <property type="match status" value="1"/>
</dbReference>
<evidence type="ECO:0000313" key="6">
    <source>
        <dbReference type="EMBL" id="SEB69778.1"/>
    </source>
</evidence>
<feature type="transmembrane region" description="Helical" evidence="4">
    <location>
        <begin position="233"/>
        <end position="255"/>
    </location>
</feature>
<evidence type="ECO:0000256" key="4">
    <source>
        <dbReference type="SAM" id="Phobius"/>
    </source>
</evidence>
<dbReference type="AlphaFoldDB" id="A0A1H4LGT2"/>
<dbReference type="SUPFAM" id="SSF103473">
    <property type="entry name" value="MFS general substrate transporter"/>
    <property type="match status" value="1"/>
</dbReference>
<dbReference type="PROSITE" id="PS50850">
    <property type="entry name" value="MFS"/>
    <property type="match status" value="1"/>
</dbReference>
<feature type="transmembrane region" description="Helical" evidence="4">
    <location>
        <begin position="267"/>
        <end position="289"/>
    </location>
</feature>
<dbReference type="RefSeq" id="WP_074653183.1">
    <property type="nucleotide sequence ID" value="NZ_FNSD01000001.1"/>
</dbReference>
<dbReference type="InterPro" id="IPR020846">
    <property type="entry name" value="MFS_dom"/>
</dbReference>
<dbReference type="Proteomes" id="UP000182409">
    <property type="component" value="Unassembled WGS sequence"/>
</dbReference>
<feature type="transmembrane region" description="Helical" evidence="4">
    <location>
        <begin position="359"/>
        <end position="378"/>
    </location>
</feature>
<feature type="transmembrane region" description="Helical" evidence="4">
    <location>
        <begin position="121"/>
        <end position="143"/>
    </location>
</feature>
<proteinExistence type="predicted"/>
<feature type="transmembrane region" description="Helical" evidence="4">
    <location>
        <begin position="301"/>
        <end position="319"/>
    </location>
</feature>
<evidence type="ECO:0000313" key="7">
    <source>
        <dbReference type="Proteomes" id="UP000182409"/>
    </source>
</evidence>
<feature type="transmembrane region" description="Helical" evidence="4">
    <location>
        <begin position="390"/>
        <end position="410"/>
    </location>
</feature>
<feature type="transmembrane region" description="Helical" evidence="4">
    <location>
        <begin position="33"/>
        <end position="57"/>
    </location>
</feature>
<reference evidence="6 7" key="1">
    <citation type="submission" date="2016-10" db="EMBL/GenBank/DDBJ databases">
        <authorList>
            <person name="de Groot N.N."/>
        </authorList>
    </citation>
    <scope>NUCLEOTIDE SEQUENCE [LARGE SCALE GENOMIC DNA]</scope>
    <source>
        <strain evidence="6 7">AB35.6</strain>
    </source>
</reference>
<keyword evidence="3 4" id="KW-0472">Membrane</keyword>
<dbReference type="PANTHER" id="PTHR23539:SF1">
    <property type="entry name" value="MAJOR FACILITATOR SUPERFAMILY (MFS) PROFILE DOMAIN-CONTAINING PROTEIN"/>
    <property type="match status" value="1"/>
</dbReference>
<feature type="transmembrane region" description="Helical" evidence="4">
    <location>
        <begin position="325"/>
        <end position="347"/>
    </location>
</feature>
<feature type="transmembrane region" description="Helical" evidence="4">
    <location>
        <begin position="89"/>
        <end position="109"/>
    </location>
</feature>
<dbReference type="OrthoDB" id="9812574at2"/>
<protein>
    <submittedName>
        <fullName evidence="6">Predicted arabinose efflux permease, MFS family</fullName>
    </submittedName>
</protein>
<evidence type="ECO:0000259" key="5">
    <source>
        <dbReference type="PROSITE" id="PS50850"/>
    </source>
</evidence>
<accession>A0A1H4LGT2</accession>
<feature type="transmembrane region" description="Helical" evidence="4">
    <location>
        <begin position="180"/>
        <end position="198"/>
    </location>
</feature>
<feature type="domain" description="Major facilitator superfamily (MFS) profile" evidence="5">
    <location>
        <begin position="233"/>
        <end position="426"/>
    </location>
</feature>
<evidence type="ECO:0000256" key="2">
    <source>
        <dbReference type="ARBA" id="ARBA00022989"/>
    </source>
</evidence>
<sequence length="426" mass="44659">MQTRERSFLRRAGARLGQTENLQSIRALEWTNFFLADVQAGLGPFVAAYLASIGWQAGAVGRALTFGGIITVLLQTPAGWVVDRVAWKRLILVAGSAVLAVGALLLAFSGRASVVYTAQGLIGLAGPFLGPTIAAITMGLVGMRLFDCQFGRNQGFNAAGNLFAAAVIAVTSHFLGNRAIFYAIALLVLPTIVAAMAIRRDDIDQELARGGCDDKGFEGGSKAVLLKLVKDRVLLVFLACAFLFHFANAAMLPQLGELLAHGSVKAAAPFMGACVAITQIVMLCTAVSIGRYANQHGRKRLLLLGFGVLPIRAVLYTVFHSVAALLAVQILDGVANSIFGVVSILVIADRTRGTGRFNLAQGALATAVGMGAALSNGFGGMLMEKAGYRISFLALGGMACLAFLLLLFTIPETAQGKSESNQPAKG</sequence>